<evidence type="ECO:0000259" key="4">
    <source>
        <dbReference type="Pfam" id="PF16861"/>
    </source>
</evidence>
<dbReference type="CDD" id="cd24033">
    <property type="entry name" value="ASKHA_NBD_NodU_CmcH-like_N"/>
    <property type="match status" value="1"/>
</dbReference>
<evidence type="ECO:0000256" key="1">
    <source>
        <dbReference type="ARBA" id="ARBA00006129"/>
    </source>
</evidence>
<dbReference type="OrthoDB" id="10008814at2759"/>
<dbReference type="Gene3D" id="3.90.870.20">
    <property type="entry name" value="Carbamoyltransferase, C-terminal domain"/>
    <property type="match status" value="1"/>
</dbReference>
<comment type="caution">
    <text evidence="5">The sequence shown here is derived from an EMBL/GenBank/DDBJ whole genome shotgun (WGS) entry which is preliminary data.</text>
</comment>
<comment type="similarity">
    <text evidence="1">Belongs to the NodU/CmcH family.</text>
</comment>
<dbReference type="InterPro" id="IPR051338">
    <property type="entry name" value="NodU/CmcH_Carbamoyltrnsfr"/>
</dbReference>
<gene>
    <name evidence="5" type="ORF">PECAL_6P05480</name>
</gene>
<feature type="signal peptide" evidence="2">
    <location>
        <begin position="1"/>
        <end position="21"/>
    </location>
</feature>
<evidence type="ECO:0008006" key="7">
    <source>
        <dbReference type="Google" id="ProtNLM"/>
    </source>
</evidence>
<dbReference type="InterPro" id="IPR038152">
    <property type="entry name" value="Carbam_trans_C_sf"/>
</dbReference>
<organism evidence="5 6">
    <name type="scientific">Pelagomonas calceolata</name>
    <dbReference type="NCBI Taxonomy" id="35677"/>
    <lineage>
        <taxon>Eukaryota</taxon>
        <taxon>Sar</taxon>
        <taxon>Stramenopiles</taxon>
        <taxon>Ochrophyta</taxon>
        <taxon>Pelagophyceae</taxon>
        <taxon>Pelagomonadales</taxon>
        <taxon>Pelagomonadaceae</taxon>
        <taxon>Pelagomonas</taxon>
    </lineage>
</organism>
<dbReference type="Gene3D" id="3.30.420.40">
    <property type="match status" value="1"/>
</dbReference>
<feature type="domain" description="Carbamoyltransferase" evidence="3">
    <location>
        <begin position="439"/>
        <end position="517"/>
    </location>
</feature>
<evidence type="ECO:0000313" key="5">
    <source>
        <dbReference type="EMBL" id="CAH0378947.1"/>
    </source>
</evidence>
<dbReference type="InterPro" id="IPR031730">
    <property type="entry name" value="Carbam_trans_C"/>
</dbReference>
<dbReference type="GO" id="GO:0003824">
    <property type="term" value="F:catalytic activity"/>
    <property type="evidence" value="ECO:0007669"/>
    <property type="project" value="InterPro"/>
</dbReference>
<dbReference type="EMBL" id="CAKKNE010000006">
    <property type="protein sequence ID" value="CAH0378947.1"/>
    <property type="molecule type" value="Genomic_DNA"/>
</dbReference>
<keyword evidence="6" id="KW-1185">Reference proteome</keyword>
<feature type="chain" id="PRO_5035163742" description="Carbamoyltransferase" evidence="2">
    <location>
        <begin position="22"/>
        <end position="752"/>
    </location>
</feature>
<dbReference type="InterPro" id="IPR043129">
    <property type="entry name" value="ATPase_NBD"/>
</dbReference>
<keyword evidence="2" id="KW-0732">Signal</keyword>
<dbReference type="PANTHER" id="PTHR34847:SF1">
    <property type="entry name" value="NODULATION PROTEIN U"/>
    <property type="match status" value="1"/>
</dbReference>
<dbReference type="AlphaFoldDB" id="A0A8J2X2Y1"/>
<name>A0A8J2X2Y1_9STRA</name>
<dbReference type="Pfam" id="PF02543">
    <property type="entry name" value="Carbam_trans_N"/>
    <property type="match status" value="1"/>
</dbReference>
<sequence length="752" mass="79473">MVRRSLLRAAVVAACVAPGAADLTITITSPVAGHVYHTGVVFPSAHVVAGPGPLSDAVLAAPGDFELCADGDAGGDAAHAACYGFHAFFDELPGLRLETKALGVGGREFRVWLRRAGDEAALAEARAPYAVGTPPRADTILAMHYGHDAALAVVTGGEVEAVIELERLPGGRRYEDGWSVVERYTGLAGVEAEAARRTYLARVWTEAGRAARLATGRAPDFAFGDAVYNPMIRDLSAQGAAGLRIARDAVDPGATWHEVDHHASHAALACVEIKILRRALALFDAARQLGVRHPLVVAFDGGGNDGHTLAFAGNATAEPPLARLSLRDDALGVDFAEVNFANRYAGVAAALPEVARGQCAPAAARAAGACARCLDDWPAGRMLALAGKMMGYSALGAVRAEWLPELRAYFLGRKHDAAAPRHPHCYTFPLRALTNGARADRAAQRALARTAQRAFEDLVVEMVSGLLARHPGRFDGVALSGGAALNVLANERLAARLDVPVHVPAAPGDCGLPIGSAWLLRPPPLATAGGLQHAGPLPWDSALLGAYAARLNATRVSVEDVADLLAEENVVGVVRGRAEHGPRALGHRSLLAVPARGMKERLNGLKKREWFRPVAPVVAVEAADRIFERRDVRSPYMSFAPALRAAAAERCPAMTHYDRSSRPQTVAAADDAWLHALLLAVAARTRCEALINTSFNARGRPILNTIADALGLLRTDDDLDYVLVDDWLFAKRDDLAAAVVELSGVDAGRGHL</sequence>
<feature type="domain" description="Carbamoyltransferase C-terminal" evidence="4">
    <location>
        <begin position="562"/>
        <end position="731"/>
    </location>
</feature>
<dbReference type="PANTHER" id="PTHR34847">
    <property type="entry name" value="NODULATION PROTEIN U"/>
    <property type="match status" value="1"/>
</dbReference>
<evidence type="ECO:0000256" key="2">
    <source>
        <dbReference type="SAM" id="SignalP"/>
    </source>
</evidence>
<dbReference type="Proteomes" id="UP000789595">
    <property type="component" value="Unassembled WGS sequence"/>
</dbReference>
<accession>A0A8J2X2Y1</accession>
<evidence type="ECO:0000313" key="6">
    <source>
        <dbReference type="Proteomes" id="UP000789595"/>
    </source>
</evidence>
<dbReference type="Pfam" id="PF16861">
    <property type="entry name" value="Carbam_trans_C"/>
    <property type="match status" value="1"/>
</dbReference>
<proteinExistence type="inferred from homology"/>
<evidence type="ECO:0000259" key="3">
    <source>
        <dbReference type="Pfam" id="PF02543"/>
    </source>
</evidence>
<dbReference type="InterPro" id="IPR003696">
    <property type="entry name" value="Carbtransf_dom"/>
</dbReference>
<reference evidence="5" key="1">
    <citation type="submission" date="2021-11" db="EMBL/GenBank/DDBJ databases">
        <authorList>
            <consortium name="Genoscope - CEA"/>
            <person name="William W."/>
        </authorList>
    </citation>
    <scope>NUCLEOTIDE SEQUENCE</scope>
</reference>
<protein>
    <recommendedName>
        <fullName evidence="7">Carbamoyltransferase</fullName>
    </recommendedName>
</protein>
<dbReference type="SUPFAM" id="SSF53067">
    <property type="entry name" value="Actin-like ATPase domain"/>
    <property type="match status" value="1"/>
</dbReference>